<keyword evidence="4 12" id="KW-0732">Signal</keyword>
<reference evidence="14 15" key="1">
    <citation type="submission" date="2009-10" db="EMBL/GenBank/DDBJ databases">
        <authorList>
            <person name="Qin X."/>
            <person name="Bachman B."/>
            <person name="Battles P."/>
            <person name="Bell A."/>
            <person name="Bess C."/>
            <person name="Bickham C."/>
            <person name="Chaboub L."/>
            <person name="Chen D."/>
            <person name="Coyle M."/>
            <person name="Deiros D.R."/>
            <person name="Dinh H."/>
            <person name="Forbes L."/>
            <person name="Fowler G."/>
            <person name="Francisco L."/>
            <person name="Fu Q."/>
            <person name="Gubbala S."/>
            <person name="Hale W."/>
            <person name="Han Y."/>
            <person name="Hemphill L."/>
            <person name="Highlander S.K."/>
            <person name="Hirani K."/>
            <person name="Hogues M."/>
            <person name="Jackson L."/>
            <person name="Jakkamsetti A."/>
            <person name="Javaid M."/>
            <person name="Jiang H."/>
            <person name="Korchina V."/>
            <person name="Kovar C."/>
            <person name="Lara F."/>
            <person name="Lee S."/>
            <person name="Mata R."/>
            <person name="Mathew T."/>
            <person name="Moen C."/>
            <person name="Morales K."/>
            <person name="Munidasa M."/>
            <person name="Nazareth L."/>
            <person name="Ngo R."/>
            <person name="Nguyen L."/>
            <person name="Okwuonu G."/>
            <person name="Ongeri F."/>
            <person name="Patil S."/>
            <person name="Petrosino J."/>
            <person name="Pham C."/>
            <person name="Pham P."/>
            <person name="Pu L.-L."/>
            <person name="Puazo M."/>
            <person name="Raj R."/>
            <person name="Reid J."/>
            <person name="Rouhana J."/>
            <person name="Saada N."/>
            <person name="Shang Y."/>
            <person name="Simmons D."/>
            <person name="Thornton R."/>
            <person name="Warren J."/>
            <person name="Weissenberger G."/>
            <person name="Zhang J."/>
            <person name="Zhang L."/>
            <person name="Zhou C."/>
            <person name="Zhu D."/>
            <person name="Muzny D."/>
            <person name="Worley K."/>
            <person name="Gibbs R."/>
        </authorList>
    </citation>
    <scope>NUCLEOTIDE SEQUENCE [LARGE SCALE GENOMIC DNA]</scope>
    <source>
        <strain evidence="14 15">DSM 17361</strain>
    </source>
</reference>
<feature type="chain" id="PRO_5003025291" description="Beta-xylanase" evidence="12">
    <location>
        <begin position="21"/>
        <end position="710"/>
    </location>
</feature>
<organism evidence="14 15">
    <name type="scientific">Hallella bergensis DSM 17361</name>
    <dbReference type="NCBI Taxonomy" id="585502"/>
    <lineage>
        <taxon>Bacteria</taxon>
        <taxon>Pseudomonadati</taxon>
        <taxon>Bacteroidota</taxon>
        <taxon>Bacteroidia</taxon>
        <taxon>Bacteroidales</taxon>
        <taxon>Prevotellaceae</taxon>
        <taxon>Hallella</taxon>
    </lineage>
</organism>
<evidence type="ECO:0000256" key="4">
    <source>
        <dbReference type="ARBA" id="ARBA00022729"/>
    </source>
</evidence>
<evidence type="ECO:0000256" key="3">
    <source>
        <dbReference type="ARBA" id="ARBA00022651"/>
    </source>
</evidence>
<keyword evidence="15" id="KW-1185">Reference proteome</keyword>
<comment type="catalytic activity">
    <reaction evidence="1 11">
        <text>Endohydrolysis of (1-&gt;4)-beta-D-xylosidic linkages in xylans.</text>
        <dbReference type="EC" id="3.2.1.8"/>
    </reaction>
</comment>
<evidence type="ECO:0000256" key="7">
    <source>
        <dbReference type="ARBA" id="ARBA00023277"/>
    </source>
</evidence>
<dbReference type="PANTHER" id="PTHR31490">
    <property type="entry name" value="GLYCOSYL HYDROLASE"/>
    <property type="match status" value="1"/>
</dbReference>
<protein>
    <recommendedName>
        <fullName evidence="11">Beta-xylanase</fullName>
        <ecNumber evidence="11">3.2.1.8</ecNumber>
    </recommendedName>
</protein>
<evidence type="ECO:0000256" key="10">
    <source>
        <dbReference type="PROSITE-ProRule" id="PRU10061"/>
    </source>
</evidence>
<dbReference type="InterPro" id="IPR001000">
    <property type="entry name" value="GH10_dom"/>
</dbReference>
<dbReference type="InterPro" id="IPR003305">
    <property type="entry name" value="CenC_carb-bd"/>
</dbReference>
<dbReference type="InterPro" id="IPR008979">
    <property type="entry name" value="Galactose-bd-like_sf"/>
</dbReference>
<dbReference type="PANTHER" id="PTHR31490:SF88">
    <property type="entry name" value="BETA-XYLANASE"/>
    <property type="match status" value="1"/>
</dbReference>
<dbReference type="PROSITE" id="PS00591">
    <property type="entry name" value="GH10_1"/>
    <property type="match status" value="1"/>
</dbReference>
<dbReference type="AlphaFoldDB" id="D1PXP7"/>
<evidence type="ECO:0000259" key="13">
    <source>
        <dbReference type="PROSITE" id="PS51760"/>
    </source>
</evidence>
<dbReference type="Proteomes" id="UP000003160">
    <property type="component" value="Unassembled WGS sequence"/>
</dbReference>
<evidence type="ECO:0000256" key="8">
    <source>
        <dbReference type="ARBA" id="ARBA00023295"/>
    </source>
</evidence>
<evidence type="ECO:0000256" key="6">
    <source>
        <dbReference type="ARBA" id="ARBA00022801"/>
    </source>
</evidence>
<comment type="caution">
    <text evidence="14">The sequence shown here is derived from an EMBL/GenBank/DDBJ whole genome shotgun (WGS) entry which is preliminary data.</text>
</comment>
<dbReference type="Gene3D" id="2.60.120.260">
    <property type="entry name" value="Galactose-binding domain-like"/>
    <property type="match status" value="2"/>
</dbReference>
<keyword evidence="8 11" id="KW-0326">Glycosidase</keyword>
<evidence type="ECO:0000256" key="5">
    <source>
        <dbReference type="ARBA" id="ARBA00022737"/>
    </source>
</evidence>
<dbReference type="PROSITE" id="PS51760">
    <property type="entry name" value="GH10_2"/>
    <property type="match status" value="1"/>
</dbReference>
<evidence type="ECO:0000256" key="1">
    <source>
        <dbReference type="ARBA" id="ARBA00000681"/>
    </source>
</evidence>
<dbReference type="GO" id="GO:0031176">
    <property type="term" value="F:endo-1,4-beta-xylanase activity"/>
    <property type="evidence" value="ECO:0007669"/>
    <property type="project" value="UniProtKB-EC"/>
</dbReference>
<dbReference type="SUPFAM" id="SSF49785">
    <property type="entry name" value="Galactose-binding domain-like"/>
    <property type="match status" value="2"/>
</dbReference>
<dbReference type="PRINTS" id="PR00134">
    <property type="entry name" value="GLHYDRLASE10"/>
</dbReference>
<dbReference type="EC" id="3.2.1.8" evidence="11"/>
<dbReference type="Pfam" id="PF00331">
    <property type="entry name" value="Glyco_hydro_10"/>
    <property type="match status" value="2"/>
</dbReference>
<dbReference type="eggNOG" id="COG3693">
    <property type="taxonomic scope" value="Bacteria"/>
</dbReference>
<dbReference type="InterPro" id="IPR031158">
    <property type="entry name" value="GH10_AS"/>
</dbReference>
<evidence type="ECO:0000313" key="15">
    <source>
        <dbReference type="Proteomes" id="UP000003160"/>
    </source>
</evidence>
<accession>D1PXP7</accession>
<feature type="active site" description="Nucleophile" evidence="10">
    <location>
        <position position="618"/>
    </location>
</feature>
<dbReference type="InterPro" id="IPR017853">
    <property type="entry name" value="GH"/>
</dbReference>
<dbReference type="PROSITE" id="PS51257">
    <property type="entry name" value="PROKAR_LIPOPROTEIN"/>
    <property type="match status" value="1"/>
</dbReference>
<evidence type="ECO:0000256" key="9">
    <source>
        <dbReference type="ARBA" id="ARBA00023326"/>
    </source>
</evidence>
<keyword evidence="5" id="KW-0677">Repeat</keyword>
<dbReference type="GO" id="GO:0045493">
    <property type="term" value="P:xylan catabolic process"/>
    <property type="evidence" value="ECO:0007669"/>
    <property type="project" value="UniProtKB-KW"/>
</dbReference>
<keyword evidence="9 11" id="KW-0624">Polysaccharide degradation</keyword>
<evidence type="ECO:0000256" key="12">
    <source>
        <dbReference type="SAM" id="SignalP"/>
    </source>
</evidence>
<name>D1PXP7_9BACT</name>
<evidence type="ECO:0000256" key="11">
    <source>
        <dbReference type="RuleBase" id="RU361174"/>
    </source>
</evidence>
<keyword evidence="7 11" id="KW-0119">Carbohydrate metabolism</keyword>
<dbReference type="RefSeq" id="WP_007173835.1">
    <property type="nucleotide sequence ID" value="NZ_GG704781.1"/>
</dbReference>
<evidence type="ECO:0000313" key="14">
    <source>
        <dbReference type="EMBL" id="EFA43871.1"/>
    </source>
</evidence>
<comment type="similarity">
    <text evidence="2 11">Belongs to the glycosyl hydrolase 10 (cellulase F) family.</text>
</comment>
<proteinExistence type="inferred from homology"/>
<feature type="signal peptide" evidence="12">
    <location>
        <begin position="1"/>
        <end position="20"/>
    </location>
</feature>
<dbReference type="HOGENOM" id="CLU_023988_0_0_10"/>
<dbReference type="EMBL" id="ACKS01000071">
    <property type="protein sequence ID" value="EFA43871.1"/>
    <property type="molecule type" value="Genomic_DNA"/>
</dbReference>
<dbReference type="SMART" id="SM00633">
    <property type="entry name" value="Glyco_10"/>
    <property type="match status" value="1"/>
</dbReference>
<dbReference type="Pfam" id="PF02018">
    <property type="entry name" value="CBM_4_9"/>
    <property type="match status" value="2"/>
</dbReference>
<dbReference type="OrthoDB" id="1032269at2"/>
<keyword evidence="3" id="KW-0858">Xylan degradation</keyword>
<dbReference type="InterPro" id="IPR044846">
    <property type="entry name" value="GH10"/>
</dbReference>
<gene>
    <name evidence="14" type="ORF">HMPREF0645_1732</name>
</gene>
<sequence>MNKTKILVMAAAALTFASCADDNYQDFRTAAPERGAQYAYLNEYGDLKTYVDRAKYPMFKLGGATDAATFNKQGLVYALNVGNFDELVTGNSFKYSSVVGDDGSMDFTVVKEFVDKATEAGLSVYGHTLAWHAQQNIKYLGKLIADRIPEGDGGKSYVFQHDFEDGQPIGGWGNNQSRKVIDNGYDGKSMKATNPSVTNPWESQMAVDLAQPLTEGTTYTLHFWAKGSQEGSITAGYQNPNGYKGCGDFPVINLTTDWKEYTIEATVTGAGATRFLFSIGSYAGDIYMDNLELYTGATPTVDIPKTVVKYDFEDGNTIGGWGNNSTRTNVAGSHDGSHCMQFTNPSAVNPWEAQVAIDFESPLTEGNTYYLHFWAKSSVEGTVGAGFQNPADYSGRGNFPNMDLTTDWKEYTVSTSVTGDNCKRLTLNLGTLAGTILFDDVEVFEMVKGNSIPLTDEEKRDTLTWAMEQWVSNMMKACDGKVKAWDVVNEPMSDGNPFQLKSGAVEGGENNFYWQDYLGKDYVRVVVKFARQYGGDDLKLFVNDYNLEAAYNNNKKCDGLIEMVKYWESDGVTKIDGIGTQMHVSYSLNPATQKRNEEAVVNMLNKLAATGKLIRISELDMGIADETGKEIKTDQVTEEQHHAMAGYYKFIVEKYLEIIPVNQQYGITAWAVTDSPEDSFWRAGMPIGLWDVNYNRKHTYAGFADGLSGK</sequence>
<dbReference type="Gene3D" id="3.20.20.80">
    <property type="entry name" value="Glycosidases"/>
    <property type="match status" value="2"/>
</dbReference>
<keyword evidence="6 11" id="KW-0378">Hydrolase</keyword>
<evidence type="ECO:0000256" key="2">
    <source>
        <dbReference type="ARBA" id="ARBA00007495"/>
    </source>
</evidence>
<feature type="domain" description="GH10" evidence="13">
    <location>
        <begin position="53"/>
        <end position="706"/>
    </location>
</feature>
<dbReference type="SUPFAM" id="SSF51445">
    <property type="entry name" value="(Trans)glycosidases"/>
    <property type="match status" value="1"/>
</dbReference>